<sequence>MTLSTFEQIRLLILFTISFRISIFFHYSVSSSFYLDLFDISQNN</sequence>
<keyword evidence="1" id="KW-0812">Transmembrane</keyword>
<dbReference type="EMBL" id="LGUB01000154">
    <property type="protein sequence ID" value="KRH94015.1"/>
    <property type="molecule type" value="Genomic_DNA"/>
</dbReference>
<proteinExistence type="predicted"/>
<comment type="caution">
    <text evidence="2">The sequence shown here is derived from an EMBL/GenBank/DDBJ whole genome shotgun (WGS) entry which is preliminary data.</text>
</comment>
<name>A0A0R0M3J8_9MICR</name>
<evidence type="ECO:0000313" key="2">
    <source>
        <dbReference type="EMBL" id="KRH94015.1"/>
    </source>
</evidence>
<keyword evidence="3" id="KW-1185">Reference proteome</keyword>
<keyword evidence="1" id="KW-0472">Membrane</keyword>
<feature type="transmembrane region" description="Helical" evidence="1">
    <location>
        <begin position="12"/>
        <end position="29"/>
    </location>
</feature>
<dbReference type="AlphaFoldDB" id="A0A0R0M3J8"/>
<dbReference type="Proteomes" id="UP000051530">
    <property type="component" value="Unassembled WGS sequence"/>
</dbReference>
<evidence type="ECO:0000313" key="3">
    <source>
        <dbReference type="Proteomes" id="UP000051530"/>
    </source>
</evidence>
<protein>
    <submittedName>
        <fullName evidence="2">Uncharacterized protein</fullName>
    </submittedName>
</protein>
<accession>A0A0R0M3J8</accession>
<feature type="non-terminal residue" evidence="2">
    <location>
        <position position="44"/>
    </location>
</feature>
<reference evidence="2 3" key="1">
    <citation type="submission" date="2015-07" db="EMBL/GenBank/DDBJ databases">
        <title>The genome of Pseudoloma neurophilia, a relevant intracellular parasite of the zebrafish.</title>
        <authorList>
            <person name="Ndikumana S."/>
            <person name="Pelin A."/>
            <person name="Sanders J."/>
            <person name="Corradi N."/>
        </authorList>
    </citation>
    <scope>NUCLEOTIDE SEQUENCE [LARGE SCALE GENOMIC DNA]</scope>
    <source>
        <strain evidence="2 3">MK1</strain>
    </source>
</reference>
<evidence type="ECO:0000256" key="1">
    <source>
        <dbReference type="SAM" id="Phobius"/>
    </source>
</evidence>
<keyword evidence="1" id="KW-1133">Transmembrane helix</keyword>
<organism evidence="2 3">
    <name type="scientific">Pseudoloma neurophilia</name>
    <dbReference type="NCBI Taxonomy" id="146866"/>
    <lineage>
        <taxon>Eukaryota</taxon>
        <taxon>Fungi</taxon>
        <taxon>Fungi incertae sedis</taxon>
        <taxon>Microsporidia</taxon>
        <taxon>Pseudoloma</taxon>
    </lineage>
</organism>
<gene>
    <name evidence="2" type="ORF">M153_423000134</name>
</gene>
<dbReference type="VEuPathDB" id="MicrosporidiaDB:M153_423000134"/>